<dbReference type="RefSeq" id="WP_135870503.1">
    <property type="nucleotide sequence ID" value="NZ_SRSC01000003.1"/>
</dbReference>
<name>A0A4S1CCE5_9BACT</name>
<evidence type="ECO:0000256" key="1">
    <source>
        <dbReference type="SAM" id="Phobius"/>
    </source>
</evidence>
<keyword evidence="1" id="KW-1133">Transmembrane helix</keyword>
<dbReference type="InterPro" id="IPR021994">
    <property type="entry name" value="DUF3592"/>
</dbReference>
<feature type="transmembrane region" description="Helical" evidence="1">
    <location>
        <begin position="20"/>
        <end position="40"/>
    </location>
</feature>
<accession>A0A4S1CCE5</accession>
<feature type="transmembrane region" description="Helical" evidence="1">
    <location>
        <begin position="223"/>
        <end position="239"/>
    </location>
</feature>
<dbReference type="EMBL" id="SRSC01000003">
    <property type="protein sequence ID" value="TGU71064.1"/>
    <property type="molecule type" value="Genomic_DNA"/>
</dbReference>
<gene>
    <name evidence="3" type="ORF">E4633_12000</name>
</gene>
<keyword evidence="1" id="KW-0812">Transmembrane</keyword>
<sequence length="573" mass="62287">MAISETSNRMPQKSHTVWPLYLFLSIFLVIGSGCLLYAPVKAVKTLVFIRNAAVTTGTVDDMVAMHGSKSTTYAPSITFNTPGGRSIRFISHISGSPSAYNVGQRLEVYYDPANEGNAEIKGFIPLWMPVIILSALGLSFSGIGGGMIYAMRRSVKDGEKKEALLQKGVPEWQAESDWQSATIRSSTGREGVFFWLLAAVWNAIALPTGFICLNAVIHEGNRLAAIGLMFPLAGFWLLWEAARRTLQIRTFGDIQLRMDPFPASIGGEAGGTVDLPIHFSSGNVFAVFLCCEQVIKHRDGSRKELIWQEAGRAASTLGPAGTRIAFRVAVPATEPPSSDSHLWTLRITAELPGLDLDRSFIIPVIREETPRTSRLNVPLAPDLMPCEELPVGTVQVNRQGEMLMLRYPCRRNLKTGLLCAFFSGWFLGGVSIFVFKSPGMGFVVLPIFGMIGAGLLLYAIWLLSNSLQVTVGAGGLSVVRRLFGIPINRSSIETALVRRIEIVKYGARGTGTSAKLIYKITAVWGNGTTLTLGDGVEGRTVAEEIARQLRQVCRVSVPTLSSHTPSMRPGGRV</sequence>
<evidence type="ECO:0000259" key="2">
    <source>
        <dbReference type="Pfam" id="PF12158"/>
    </source>
</evidence>
<keyword evidence="4" id="KW-1185">Reference proteome</keyword>
<feature type="domain" description="DUF3592" evidence="2">
    <location>
        <begin position="55"/>
        <end position="123"/>
    </location>
</feature>
<feature type="transmembrane region" description="Helical" evidence="1">
    <location>
        <begin position="441"/>
        <end position="463"/>
    </location>
</feature>
<feature type="transmembrane region" description="Helical" evidence="1">
    <location>
        <begin position="192"/>
        <end position="217"/>
    </location>
</feature>
<feature type="transmembrane region" description="Helical" evidence="1">
    <location>
        <begin position="415"/>
        <end position="435"/>
    </location>
</feature>
<reference evidence="3 4" key="1">
    <citation type="submission" date="2019-04" db="EMBL/GenBank/DDBJ databases">
        <title>Geobacter oryzae sp. nov., ferric-reducing bacteria isolated from paddy soil.</title>
        <authorList>
            <person name="Xu Z."/>
            <person name="Masuda Y."/>
            <person name="Itoh H."/>
            <person name="Senoo K."/>
        </authorList>
    </citation>
    <scope>NUCLEOTIDE SEQUENCE [LARGE SCALE GENOMIC DNA]</scope>
    <source>
        <strain evidence="3 4">Red111</strain>
    </source>
</reference>
<evidence type="ECO:0000313" key="3">
    <source>
        <dbReference type="EMBL" id="TGU71064.1"/>
    </source>
</evidence>
<organism evidence="3 4">
    <name type="scientific">Geomonas terrae</name>
    <dbReference type="NCBI Taxonomy" id="2562681"/>
    <lineage>
        <taxon>Bacteria</taxon>
        <taxon>Pseudomonadati</taxon>
        <taxon>Thermodesulfobacteriota</taxon>
        <taxon>Desulfuromonadia</taxon>
        <taxon>Geobacterales</taxon>
        <taxon>Geobacteraceae</taxon>
        <taxon>Geomonas</taxon>
    </lineage>
</organism>
<evidence type="ECO:0000313" key="4">
    <source>
        <dbReference type="Proteomes" id="UP000306416"/>
    </source>
</evidence>
<feature type="transmembrane region" description="Helical" evidence="1">
    <location>
        <begin position="126"/>
        <end position="151"/>
    </location>
</feature>
<comment type="caution">
    <text evidence="3">The sequence shown here is derived from an EMBL/GenBank/DDBJ whole genome shotgun (WGS) entry which is preliminary data.</text>
</comment>
<keyword evidence="1" id="KW-0472">Membrane</keyword>
<protein>
    <submittedName>
        <fullName evidence="3">DUF3592 domain-containing protein</fullName>
    </submittedName>
</protein>
<dbReference type="Pfam" id="PF12158">
    <property type="entry name" value="DUF3592"/>
    <property type="match status" value="1"/>
</dbReference>
<dbReference type="AlphaFoldDB" id="A0A4S1CCE5"/>
<proteinExistence type="predicted"/>
<dbReference type="Proteomes" id="UP000306416">
    <property type="component" value="Unassembled WGS sequence"/>
</dbReference>